<comment type="caution">
    <text evidence="1">The sequence shown here is derived from an EMBL/GenBank/DDBJ whole genome shotgun (WGS) entry which is preliminary data.</text>
</comment>
<dbReference type="Proteomes" id="UP000178272">
    <property type="component" value="Unassembled WGS sequence"/>
</dbReference>
<dbReference type="PANTHER" id="PTHR47618">
    <property type="entry name" value="BIFUNCTIONAL OLIGORIBONUCLEASE AND PAP PHOSPHATASE NRNA"/>
    <property type="match status" value="1"/>
</dbReference>
<name>A0A1G1V9Y1_9BACT</name>
<sequence>MSVADIQSFQNLLTQGEIKSILVILPQNPSIDATAAGLSLAMALEKRGYAVTVSSPSPVTVELNRLVGVNKIREDLGDKNLILSFANYPADNIEKVSYNIDNGQFFLTVIPKPGNKAPGQENVTLNYAGIGANLVIVVGANYPEGLGIFAQNKEFTESLPNVTLALLGNNPLSGWPKAIELIDASGVSISETAYQVLQALDVPLDEDLATNLFLGLESGTANFTSPTVRPETFTLAGDLLKAGARRSVSVSAQMPQFTQPAPVRQTMPEDLSAFRDSSNIG</sequence>
<organism evidence="1 2">
    <name type="scientific">Candidatus Blackburnbacteria bacterium RIFCSPHIGHO2_12_FULL_41_13b</name>
    <dbReference type="NCBI Taxonomy" id="1797517"/>
    <lineage>
        <taxon>Bacteria</taxon>
        <taxon>Candidatus Blackburniibacteriota</taxon>
    </lineage>
</organism>
<proteinExistence type="predicted"/>
<reference evidence="1 2" key="1">
    <citation type="journal article" date="2016" name="Nat. Commun.">
        <title>Thousands of microbial genomes shed light on interconnected biogeochemical processes in an aquifer system.</title>
        <authorList>
            <person name="Anantharaman K."/>
            <person name="Brown C.T."/>
            <person name="Hug L.A."/>
            <person name="Sharon I."/>
            <person name="Castelle C.J."/>
            <person name="Probst A.J."/>
            <person name="Thomas B.C."/>
            <person name="Singh A."/>
            <person name="Wilkins M.J."/>
            <person name="Karaoz U."/>
            <person name="Brodie E.L."/>
            <person name="Williams K.H."/>
            <person name="Hubbard S.S."/>
            <person name="Banfield J.F."/>
        </authorList>
    </citation>
    <scope>NUCLEOTIDE SEQUENCE [LARGE SCALE GENOMIC DNA]</scope>
</reference>
<evidence type="ECO:0000313" key="1">
    <source>
        <dbReference type="EMBL" id="OGY12245.1"/>
    </source>
</evidence>
<evidence type="ECO:0008006" key="3">
    <source>
        <dbReference type="Google" id="ProtNLM"/>
    </source>
</evidence>
<dbReference type="InterPro" id="IPR051319">
    <property type="entry name" value="Oligoribo/pAp-PDE_c-di-AMP_PDE"/>
</dbReference>
<evidence type="ECO:0000313" key="2">
    <source>
        <dbReference type="Proteomes" id="UP000178272"/>
    </source>
</evidence>
<dbReference type="Gene3D" id="3.90.1640.10">
    <property type="entry name" value="inorganic pyrophosphatase (n-terminal core)"/>
    <property type="match status" value="1"/>
</dbReference>
<dbReference type="STRING" id="1797517.A3F61_03715"/>
<accession>A0A1G1V9Y1</accession>
<dbReference type="InterPro" id="IPR038763">
    <property type="entry name" value="DHH_sf"/>
</dbReference>
<dbReference type="AlphaFoldDB" id="A0A1G1V9Y1"/>
<protein>
    <recommendedName>
        <fullName evidence="3">DDH domain-containing protein</fullName>
    </recommendedName>
</protein>
<dbReference type="SUPFAM" id="SSF64182">
    <property type="entry name" value="DHH phosphoesterases"/>
    <property type="match status" value="1"/>
</dbReference>
<dbReference type="PANTHER" id="PTHR47618:SF1">
    <property type="entry name" value="BIFUNCTIONAL OLIGORIBONUCLEASE AND PAP PHOSPHATASE NRNA"/>
    <property type="match status" value="1"/>
</dbReference>
<gene>
    <name evidence="1" type="ORF">A3F61_03715</name>
</gene>
<dbReference type="EMBL" id="MHCA01000023">
    <property type="protein sequence ID" value="OGY12245.1"/>
    <property type="molecule type" value="Genomic_DNA"/>
</dbReference>